<dbReference type="CDD" id="cd06587">
    <property type="entry name" value="VOC"/>
    <property type="match status" value="1"/>
</dbReference>
<dbReference type="Pfam" id="PF00903">
    <property type="entry name" value="Glyoxalase"/>
    <property type="match status" value="1"/>
</dbReference>
<dbReference type="PANTHER" id="PTHR36437:SF2">
    <property type="entry name" value="GLYOXALASE_BLEOMYCIN RESISTANCE PROTEIN_DIOXYGENASE"/>
    <property type="match status" value="1"/>
</dbReference>
<feature type="domain" description="VOC" evidence="1">
    <location>
        <begin position="43"/>
        <end position="160"/>
    </location>
</feature>
<organism evidence="2">
    <name type="scientific">marine metagenome</name>
    <dbReference type="NCBI Taxonomy" id="408172"/>
    <lineage>
        <taxon>unclassified sequences</taxon>
        <taxon>metagenomes</taxon>
        <taxon>ecological metagenomes</taxon>
    </lineage>
</organism>
<dbReference type="AlphaFoldDB" id="A0A382CR83"/>
<feature type="domain" description="VOC" evidence="1">
    <location>
        <begin position="194"/>
        <end position="311"/>
    </location>
</feature>
<gene>
    <name evidence="2" type="ORF">METZ01_LOCUS180677</name>
</gene>
<sequence>MSRNIRLITCLFLSLTLSCGQQEEPLQVEESTPMNQMQEFGTTAGNVFLYYEDLDRAVKFYTETLGMKIVLDYGFAKMIQASPTGFLTLVDHTKGMHSNEEPKTVALALVIDESQIEGWWEYMRKQDVEFLHEYNPVEGRAHNAFVATDPEGYYLEFEVFLDHPENEKLMPILNATESVYPAPDQTHTVPEGLGFKTLIAWGYYKDMDGIRRFYEDVMGLEMIIDQGWAWIYPTSPSTYIGLVDESRGMHNFTEDKGVTISFFTDNIEGWYDHLKDKMEMRSKELSKEENGRFTAFVGYDPANYYLEFDEFNDVAENQRLLKALGKDDY</sequence>
<dbReference type="InterPro" id="IPR037523">
    <property type="entry name" value="VOC_core"/>
</dbReference>
<evidence type="ECO:0000259" key="1">
    <source>
        <dbReference type="PROSITE" id="PS51819"/>
    </source>
</evidence>
<accession>A0A382CR83</accession>
<dbReference type="Gene3D" id="3.10.180.10">
    <property type="entry name" value="2,3-Dihydroxybiphenyl 1,2-Dioxygenase, domain 1"/>
    <property type="match status" value="2"/>
</dbReference>
<dbReference type="PROSITE" id="PS51257">
    <property type="entry name" value="PROKAR_LIPOPROTEIN"/>
    <property type="match status" value="1"/>
</dbReference>
<reference evidence="2" key="1">
    <citation type="submission" date="2018-05" db="EMBL/GenBank/DDBJ databases">
        <authorList>
            <person name="Lanie J.A."/>
            <person name="Ng W.-L."/>
            <person name="Kazmierczak K.M."/>
            <person name="Andrzejewski T.M."/>
            <person name="Davidsen T.M."/>
            <person name="Wayne K.J."/>
            <person name="Tettelin H."/>
            <person name="Glass J.I."/>
            <person name="Rusch D."/>
            <person name="Podicherti R."/>
            <person name="Tsui H.-C.T."/>
            <person name="Winkler M.E."/>
        </authorList>
    </citation>
    <scope>NUCLEOTIDE SEQUENCE</scope>
</reference>
<protein>
    <recommendedName>
        <fullName evidence="1">VOC domain-containing protein</fullName>
    </recommendedName>
</protein>
<dbReference type="SUPFAM" id="SSF54593">
    <property type="entry name" value="Glyoxalase/Bleomycin resistance protein/Dihydroxybiphenyl dioxygenase"/>
    <property type="match status" value="1"/>
</dbReference>
<dbReference type="PANTHER" id="PTHR36437">
    <property type="entry name" value="GLYOXALASE/BLEOMYCIN RESISTANCE PROTEIN/DIOXYGENASE"/>
    <property type="match status" value="1"/>
</dbReference>
<name>A0A382CR83_9ZZZZ</name>
<dbReference type="PROSITE" id="PS51819">
    <property type="entry name" value="VOC"/>
    <property type="match status" value="2"/>
</dbReference>
<evidence type="ECO:0000313" key="2">
    <source>
        <dbReference type="EMBL" id="SVB27823.1"/>
    </source>
</evidence>
<dbReference type="InterPro" id="IPR004360">
    <property type="entry name" value="Glyas_Fos-R_dOase_dom"/>
</dbReference>
<dbReference type="InterPro" id="IPR029068">
    <property type="entry name" value="Glyas_Bleomycin-R_OHBP_Dase"/>
</dbReference>
<proteinExistence type="predicted"/>
<dbReference type="EMBL" id="UINC01035431">
    <property type="protein sequence ID" value="SVB27823.1"/>
    <property type="molecule type" value="Genomic_DNA"/>
</dbReference>